<evidence type="ECO:0000256" key="4">
    <source>
        <dbReference type="ARBA" id="ARBA00022695"/>
    </source>
</evidence>
<dbReference type="InterPro" id="IPR000394">
    <property type="entry name" value="RNA_pol_sigma_54"/>
</dbReference>
<dbReference type="PIRSF" id="PIRSF000774">
    <property type="entry name" value="RpoN"/>
    <property type="match status" value="1"/>
</dbReference>
<dbReference type="GO" id="GO:0000428">
    <property type="term" value="C:DNA-directed RNA polymerase complex"/>
    <property type="evidence" value="ECO:0007669"/>
    <property type="project" value="UniProtKB-KW"/>
</dbReference>
<evidence type="ECO:0000256" key="7">
    <source>
        <dbReference type="ARBA" id="ARBA00023125"/>
    </source>
</evidence>
<dbReference type="Pfam" id="PF04552">
    <property type="entry name" value="Sigma54_DBD"/>
    <property type="match status" value="1"/>
</dbReference>
<dbReference type="PANTHER" id="PTHR32248:SF4">
    <property type="entry name" value="RNA POLYMERASE SIGMA-54 FACTOR"/>
    <property type="match status" value="1"/>
</dbReference>
<sequence>MSLISLNAELRQMLKLTPQLLQSMELLQMNTQELAEYLSQATEENPLLEQEDAADLHAAYEELRQKASWIDGAAAPTFAHEEHPTWERGQLDREAESLAAFLRDQLERLRLPAPLLALCQYMAELVDEDGYLLPADLDGLQELKIPQALIRQALDIMQGLEPAGVCARSLSECLALQLARQENVSPAALDIVSRFLPELGDKRYNRICQELGLSMKEVLTAKEQIASLDPHPGRVFQAAEPPVFVRPDIFVLELDGELRAVLNEYYLPRISINSYYAQLLKESDERETRNYLQQKMQQAKWLLHSLSRRGATLQRCADAILDAQRPFFLGQTQELAPMGLAALSSRLGVHPSTVSRAMRGKYLQCRQGTYPLRYFFSRAIGGLSRQAVKQKLLLLLRDEDPQHPLSDQQLCDLLSVDGMQIARRTIAKYRAELGVGPSSARRQ</sequence>
<dbReference type="PROSITE" id="PS50044">
    <property type="entry name" value="SIGMA54_3"/>
    <property type="match status" value="1"/>
</dbReference>
<evidence type="ECO:0000256" key="5">
    <source>
        <dbReference type="ARBA" id="ARBA00023015"/>
    </source>
</evidence>
<proteinExistence type="inferred from homology"/>
<dbReference type="PANTHER" id="PTHR32248">
    <property type="entry name" value="RNA POLYMERASE SIGMA-54 FACTOR"/>
    <property type="match status" value="1"/>
</dbReference>
<evidence type="ECO:0000256" key="2">
    <source>
        <dbReference type="ARBA" id="ARBA00022478"/>
    </source>
</evidence>
<evidence type="ECO:0000259" key="10">
    <source>
        <dbReference type="Pfam" id="PF04963"/>
    </source>
</evidence>
<dbReference type="KEGG" id="pfaa:MM59RIKEN_10500"/>
<dbReference type="GO" id="GO:0016779">
    <property type="term" value="F:nucleotidyltransferase activity"/>
    <property type="evidence" value="ECO:0007669"/>
    <property type="project" value="UniProtKB-KW"/>
</dbReference>
<evidence type="ECO:0000256" key="1">
    <source>
        <dbReference type="ARBA" id="ARBA00008798"/>
    </source>
</evidence>
<evidence type="ECO:0000259" key="9">
    <source>
        <dbReference type="Pfam" id="PF04552"/>
    </source>
</evidence>
<evidence type="ECO:0000256" key="8">
    <source>
        <dbReference type="ARBA" id="ARBA00023163"/>
    </source>
</evidence>
<keyword evidence="2" id="KW-0240">DNA-directed RNA polymerase</keyword>
<dbReference type="AlphaFoldDB" id="A0A810QDH5"/>
<dbReference type="InterPro" id="IPR007046">
    <property type="entry name" value="RNA_pol_sigma_54_core-bd"/>
</dbReference>
<keyword evidence="8" id="KW-0804">Transcription</keyword>
<comment type="similarity">
    <text evidence="1">Belongs to the sigma-54 factor family.</text>
</comment>
<dbReference type="GO" id="GO:0006352">
    <property type="term" value="P:DNA-templated transcription initiation"/>
    <property type="evidence" value="ECO:0007669"/>
    <property type="project" value="InterPro"/>
</dbReference>
<dbReference type="Gene3D" id="1.10.10.1330">
    <property type="entry name" value="RNA polymerase sigma-54 factor, core-binding domain"/>
    <property type="match status" value="1"/>
</dbReference>
<dbReference type="GO" id="GO:0001216">
    <property type="term" value="F:DNA-binding transcription activator activity"/>
    <property type="evidence" value="ECO:0007669"/>
    <property type="project" value="InterPro"/>
</dbReference>
<keyword evidence="12" id="KW-1185">Reference proteome</keyword>
<evidence type="ECO:0000256" key="3">
    <source>
        <dbReference type="ARBA" id="ARBA00022679"/>
    </source>
</evidence>
<organism evidence="11 12">
    <name type="scientific">Pusillibacter faecalis</name>
    <dbReference type="NCBI Taxonomy" id="2714358"/>
    <lineage>
        <taxon>Bacteria</taxon>
        <taxon>Bacillati</taxon>
        <taxon>Bacillota</taxon>
        <taxon>Clostridia</taxon>
        <taxon>Eubacteriales</taxon>
        <taxon>Oscillospiraceae</taxon>
        <taxon>Pusillibacter</taxon>
    </lineage>
</organism>
<dbReference type="Proteomes" id="UP000679848">
    <property type="component" value="Chromosome"/>
</dbReference>
<dbReference type="Gene3D" id="1.10.10.60">
    <property type="entry name" value="Homeodomain-like"/>
    <property type="match status" value="1"/>
</dbReference>
<dbReference type="EMBL" id="AP023420">
    <property type="protein sequence ID" value="BCK83731.1"/>
    <property type="molecule type" value="Genomic_DNA"/>
</dbReference>
<name>A0A810QDH5_9FIRM</name>
<feature type="domain" description="RNA polymerase sigma factor 54 DNA-binding" evidence="9">
    <location>
        <begin position="290"/>
        <end position="443"/>
    </location>
</feature>
<dbReference type="GO" id="GO:0003677">
    <property type="term" value="F:DNA binding"/>
    <property type="evidence" value="ECO:0007669"/>
    <property type="project" value="UniProtKB-KW"/>
</dbReference>
<keyword evidence="5" id="KW-0805">Transcription regulation</keyword>
<dbReference type="GO" id="GO:0016987">
    <property type="term" value="F:sigma factor activity"/>
    <property type="evidence" value="ECO:0007669"/>
    <property type="project" value="UniProtKB-KW"/>
</dbReference>
<evidence type="ECO:0000313" key="11">
    <source>
        <dbReference type="EMBL" id="BCK83731.1"/>
    </source>
</evidence>
<dbReference type="RefSeq" id="WP_213542844.1">
    <property type="nucleotide sequence ID" value="NZ_AP023420.1"/>
</dbReference>
<keyword evidence="3" id="KW-0808">Transferase</keyword>
<reference evidence="11" key="1">
    <citation type="submission" date="2020-09" db="EMBL/GenBank/DDBJ databases">
        <title>New species isolated from human feces.</title>
        <authorList>
            <person name="Kitahara M."/>
            <person name="Shigeno Y."/>
            <person name="Shime M."/>
            <person name="Matsumoto Y."/>
            <person name="Nakamura S."/>
            <person name="Motooka D."/>
            <person name="Fukuoka S."/>
            <person name="Nishikawa H."/>
            <person name="Benno Y."/>
        </authorList>
    </citation>
    <scope>NUCLEOTIDE SEQUENCE</scope>
    <source>
        <strain evidence="11">MM59</strain>
    </source>
</reference>
<feature type="domain" description="RNA polymerase sigma factor 54 core-binding" evidence="10">
    <location>
        <begin position="93"/>
        <end position="276"/>
    </location>
</feature>
<dbReference type="InterPro" id="IPR007634">
    <property type="entry name" value="RNA_pol_sigma_54_DNA-bd"/>
</dbReference>
<dbReference type="PRINTS" id="PR00045">
    <property type="entry name" value="SIGMA54FCT"/>
</dbReference>
<gene>
    <name evidence="11" type="ORF">MM59RIKEN_10500</name>
</gene>
<dbReference type="NCBIfam" id="TIGR02395">
    <property type="entry name" value="rpoN_sigma"/>
    <property type="match status" value="1"/>
</dbReference>
<protein>
    <submittedName>
        <fullName evidence="11">RNA polymerase sigma-54 factor</fullName>
    </submittedName>
</protein>
<keyword evidence="4" id="KW-0548">Nucleotidyltransferase</keyword>
<dbReference type="PROSITE" id="PS00718">
    <property type="entry name" value="SIGMA54_2"/>
    <property type="match status" value="1"/>
</dbReference>
<dbReference type="Pfam" id="PF00309">
    <property type="entry name" value="Sigma54_AID"/>
    <property type="match status" value="1"/>
</dbReference>
<evidence type="ECO:0000256" key="6">
    <source>
        <dbReference type="ARBA" id="ARBA00023082"/>
    </source>
</evidence>
<dbReference type="InterPro" id="IPR038709">
    <property type="entry name" value="RpoN_core-bd_sf"/>
</dbReference>
<dbReference type="Pfam" id="PF04963">
    <property type="entry name" value="Sigma54_CBD"/>
    <property type="match status" value="1"/>
</dbReference>
<keyword evidence="7" id="KW-0238">DNA-binding</keyword>
<accession>A0A810QDH5</accession>
<evidence type="ECO:0000313" key="12">
    <source>
        <dbReference type="Proteomes" id="UP000679848"/>
    </source>
</evidence>
<keyword evidence="6" id="KW-0731">Sigma factor</keyword>